<comment type="caution">
    <text evidence="10">The sequence shown here is derived from an EMBL/GenBank/DDBJ whole genome shotgun (WGS) entry which is preliminary data.</text>
</comment>
<dbReference type="Pfam" id="PF13850">
    <property type="entry name" value="ERGIC_N"/>
    <property type="match status" value="1"/>
</dbReference>
<name>A0AAN6VIX9_9PEZI</name>
<feature type="region of interest" description="Disordered" evidence="7">
    <location>
        <begin position="351"/>
        <end position="370"/>
    </location>
</feature>
<feature type="compositionally biased region" description="Polar residues" evidence="7">
    <location>
        <begin position="676"/>
        <end position="707"/>
    </location>
</feature>
<comment type="subcellular location">
    <subcellularLocation>
        <location evidence="6">Endoplasmic reticulum membrane</location>
        <topology evidence="6">Multi-pass membrane protein</topology>
    </subcellularLocation>
    <subcellularLocation>
        <location evidence="6">Endoplasmic reticulum-Golgi intermediate compartment membrane</location>
        <topology evidence="6">Multi-pass membrane protein</topology>
    </subcellularLocation>
    <subcellularLocation>
        <location evidence="6">Golgi apparatus membrane</location>
        <topology evidence="6">Multi-pass membrane protein</topology>
    </subcellularLocation>
    <subcellularLocation>
        <location evidence="1">Membrane</location>
        <topology evidence="1">Multi-pass membrane protein</topology>
    </subcellularLocation>
</comment>
<comment type="similarity">
    <text evidence="2 6">Belongs to the ERGIC family.</text>
</comment>
<dbReference type="EMBL" id="MU857005">
    <property type="protein sequence ID" value="KAK4151676.1"/>
    <property type="molecule type" value="Genomic_DNA"/>
</dbReference>
<accession>A0AAN6VIX9</accession>
<dbReference type="GO" id="GO:0006890">
    <property type="term" value="P:retrograde vesicle-mediated transport, Golgi to endoplasmic reticulum"/>
    <property type="evidence" value="ECO:0007669"/>
    <property type="project" value="TreeGrafter"/>
</dbReference>
<feature type="region of interest" description="Disordered" evidence="7">
    <location>
        <begin position="880"/>
        <end position="999"/>
    </location>
</feature>
<keyword evidence="6" id="KW-0931">ER-Golgi transport</keyword>
<protein>
    <recommendedName>
        <fullName evidence="6">Endoplasmic reticulum-Golgi intermediate compartment protein</fullName>
    </recommendedName>
</protein>
<dbReference type="AlphaFoldDB" id="A0AAN6VIX9"/>
<dbReference type="SMART" id="SM00671">
    <property type="entry name" value="SEL1"/>
    <property type="match status" value="3"/>
</dbReference>
<evidence type="ECO:0000259" key="9">
    <source>
        <dbReference type="Pfam" id="PF13850"/>
    </source>
</evidence>
<dbReference type="GO" id="GO:0000139">
    <property type="term" value="C:Golgi membrane"/>
    <property type="evidence" value="ECO:0007669"/>
    <property type="project" value="UniProtKB-SubCell"/>
</dbReference>
<sequence>MPPKSRFTRLDAFTKTVEDARIRTTSGGIVTIVSLIVVFFLAWGEWSDYRRIEVHPELIVDKGRGERMEIHLNITFPRLPCELLTLDVMDVSGEQQHGVHHGVSKTRLRPLSEGGGDIDSKALALLTLARHARDETATHLDPNYCGPCYGATPPSNAMKAGCCNTCEEVRDAYAQAAWAIGRAEGIEQCEREHYSEKLDEQREEGCRIEGGLRVNKVVGNFHIAPGRSFSNGNMHVHELKEYWNTPTKHTFTHQIHHLRFGPQLPDDLHKKLGTKNLPWTNHHLNPLDGTKQETDDVNFNYMYFVKIVPTSYLPLGWEKTWAGFRQEHHAELGSFGASADGSLETHQYSVTSHKRSLSGGDDSADGHKERLHSRGGIPGVFFSYDISPMKVINREEKAKSFLGFVAGLCAIISHLLLAEDSSRSSVGNLALWARFAVSTVQRKRSRGHCRPKHDVVLAVQALPQLGRSFHCNQLLDTGRPTSPFRFNATNLAMSHPRPDFIDFRSRSQASVSRPLRSPRLHVAGEAPPELSPLDAFALQSRLLAKQLQDSAKQGRRMSRLPPLTVESPLIVQARSDYFRSLSQDDDDDEHPPLQNVGLGLKTEVDDDLSNRPRSTHPRLSEVPPTPDQFIPVPAVPRAHADPFKARQPSDACAEEGFFGVGARRERSPSPMGASPFSGSQAAERLANQNSFPPQQSPVASASITSSPERFAKNSFDAAGLVPPRPMFTKRSSSLMSSPLESADEEGISTLSTSIHSQSSRKFSSSSSVLSPAYPPYQRSPSIASEASGLPRPQFNFSRPLSRAGTPAFDLPVRQASSDSQGSFFPADDSACTPISLTSETSRETATDDGTAAAPSYIYSKFALPRGKALLRSSVILLNDPPARPSLDQPISPTSSPQNHPGIGQPPPSPPTRPSSSAGNRQFDPPSRRSQERSKLSTEVLRPAQQPSPNPSRPSTDSAGAPEEEEQRGRSLVSHMHGTAAGKAASTTTSDSASTIKAGKSMHSVAPTMSDLSAEEHVSKSIALHESGALQESTWHLRHAAKQGHPTGMLLYALACRHGWGMRPNPREAVQWLRKAADSASLEMAEEEDQAKEGKAFALSIYELGQDKALALRCFEIAASWGDVDALAEAGFCYAQGIGCKKNLKKSAKFYREAEAKGMSMVGNSWIHKAKYNDDQIRSKSRSRKGLFSRKKD</sequence>
<feature type="region of interest" description="Disordered" evidence="7">
    <location>
        <begin position="581"/>
        <end position="633"/>
    </location>
</feature>
<keyword evidence="6" id="KW-0813">Transport</keyword>
<keyword evidence="5 6" id="KW-0472">Membrane</keyword>
<feature type="domain" description="Endoplasmic reticulum vesicle transporter N-terminal" evidence="9">
    <location>
        <begin position="8"/>
        <end position="96"/>
    </location>
</feature>
<feature type="compositionally biased region" description="Basic and acidic residues" evidence="7">
    <location>
        <begin position="925"/>
        <end position="935"/>
    </location>
</feature>
<feature type="compositionally biased region" description="Polar residues" evidence="7">
    <location>
        <begin position="888"/>
        <end position="898"/>
    </location>
</feature>
<evidence type="ECO:0000256" key="4">
    <source>
        <dbReference type="ARBA" id="ARBA00022989"/>
    </source>
</evidence>
<feature type="domain" description="Endoplasmic reticulum vesicle transporter C-terminal" evidence="8">
    <location>
        <begin position="148"/>
        <end position="414"/>
    </location>
</feature>
<evidence type="ECO:0000256" key="3">
    <source>
        <dbReference type="ARBA" id="ARBA00022692"/>
    </source>
</evidence>
<dbReference type="InterPro" id="IPR006597">
    <property type="entry name" value="Sel1-like"/>
</dbReference>
<reference evidence="10" key="2">
    <citation type="submission" date="2023-05" db="EMBL/GenBank/DDBJ databases">
        <authorList>
            <consortium name="Lawrence Berkeley National Laboratory"/>
            <person name="Steindorff A."/>
            <person name="Hensen N."/>
            <person name="Bonometti L."/>
            <person name="Westerberg I."/>
            <person name="Brannstrom I.O."/>
            <person name="Guillou S."/>
            <person name="Cros-Aarteil S."/>
            <person name="Calhoun S."/>
            <person name="Haridas S."/>
            <person name="Kuo A."/>
            <person name="Mondo S."/>
            <person name="Pangilinan J."/>
            <person name="Riley R."/>
            <person name="Labutti K."/>
            <person name="Andreopoulos B."/>
            <person name="Lipzen A."/>
            <person name="Chen C."/>
            <person name="Yanf M."/>
            <person name="Daum C."/>
            <person name="Ng V."/>
            <person name="Clum A."/>
            <person name="Ohm R."/>
            <person name="Martin F."/>
            <person name="Silar P."/>
            <person name="Natvig D."/>
            <person name="Lalanne C."/>
            <person name="Gautier V."/>
            <person name="Ament-Velasquez S.L."/>
            <person name="Kruys A."/>
            <person name="Hutchinson M.I."/>
            <person name="Powell A.J."/>
            <person name="Barry K."/>
            <person name="Miller A.N."/>
            <person name="Grigoriev I.V."/>
            <person name="Debuchy R."/>
            <person name="Gladieux P."/>
            <person name="Thoren M.H."/>
            <person name="Johannesson H."/>
        </authorList>
    </citation>
    <scope>NUCLEOTIDE SEQUENCE</scope>
    <source>
        <strain evidence="10">CBS 538.74</strain>
    </source>
</reference>
<keyword evidence="6" id="KW-0333">Golgi apparatus</keyword>
<reference evidence="10" key="1">
    <citation type="journal article" date="2023" name="Mol. Phylogenet. Evol.">
        <title>Genome-scale phylogeny and comparative genomics of the fungal order Sordariales.</title>
        <authorList>
            <person name="Hensen N."/>
            <person name="Bonometti L."/>
            <person name="Westerberg I."/>
            <person name="Brannstrom I.O."/>
            <person name="Guillou S."/>
            <person name="Cros-Aarteil S."/>
            <person name="Calhoun S."/>
            <person name="Haridas S."/>
            <person name="Kuo A."/>
            <person name="Mondo S."/>
            <person name="Pangilinan J."/>
            <person name="Riley R."/>
            <person name="LaButti K."/>
            <person name="Andreopoulos B."/>
            <person name="Lipzen A."/>
            <person name="Chen C."/>
            <person name="Yan M."/>
            <person name="Daum C."/>
            <person name="Ng V."/>
            <person name="Clum A."/>
            <person name="Steindorff A."/>
            <person name="Ohm R.A."/>
            <person name="Martin F."/>
            <person name="Silar P."/>
            <person name="Natvig D.O."/>
            <person name="Lalanne C."/>
            <person name="Gautier V."/>
            <person name="Ament-Velasquez S.L."/>
            <person name="Kruys A."/>
            <person name="Hutchinson M.I."/>
            <person name="Powell A.J."/>
            <person name="Barry K."/>
            <person name="Miller A.N."/>
            <person name="Grigoriev I.V."/>
            <person name="Debuchy R."/>
            <person name="Gladieux P."/>
            <person name="Hiltunen Thoren M."/>
            <person name="Johannesson H."/>
        </authorList>
    </citation>
    <scope>NUCLEOTIDE SEQUENCE</scope>
    <source>
        <strain evidence="10">CBS 538.74</strain>
    </source>
</reference>
<feature type="compositionally biased region" description="Pro residues" evidence="7">
    <location>
        <begin position="903"/>
        <end position="912"/>
    </location>
</feature>
<evidence type="ECO:0000256" key="2">
    <source>
        <dbReference type="ARBA" id="ARBA00005648"/>
    </source>
</evidence>
<evidence type="ECO:0000313" key="10">
    <source>
        <dbReference type="EMBL" id="KAK4151676.1"/>
    </source>
</evidence>
<dbReference type="Pfam" id="PF07970">
    <property type="entry name" value="COPIIcoated_ERV"/>
    <property type="match status" value="1"/>
</dbReference>
<proteinExistence type="inferred from homology"/>
<evidence type="ECO:0000256" key="7">
    <source>
        <dbReference type="SAM" id="MobiDB-lite"/>
    </source>
</evidence>
<evidence type="ECO:0000256" key="6">
    <source>
        <dbReference type="RuleBase" id="RU369013"/>
    </source>
</evidence>
<dbReference type="GO" id="GO:0030134">
    <property type="term" value="C:COPII-coated ER to Golgi transport vesicle"/>
    <property type="evidence" value="ECO:0007669"/>
    <property type="project" value="TreeGrafter"/>
</dbReference>
<dbReference type="Proteomes" id="UP001302745">
    <property type="component" value="Unassembled WGS sequence"/>
</dbReference>
<feature type="compositionally biased region" description="Low complexity" evidence="7">
    <location>
        <begin position="747"/>
        <end position="771"/>
    </location>
</feature>
<evidence type="ECO:0000313" key="11">
    <source>
        <dbReference type="Proteomes" id="UP001302745"/>
    </source>
</evidence>
<dbReference type="GO" id="GO:0033116">
    <property type="term" value="C:endoplasmic reticulum-Golgi intermediate compartment membrane"/>
    <property type="evidence" value="ECO:0007669"/>
    <property type="project" value="UniProtKB-SubCell"/>
</dbReference>
<dbReference type="SUPFAM" id="SSF81901">
    <property type="entry name" value="HCP-like"/>
    <property type="match status" value="1"/>
</dbReference>
<keyword evidence="3 6" id="KW-0812">Transmembrane</keyword>
<dbReference type="InterPro" id="IPR039542">
    <property type="entry name" value="Erv_N"/>
</dbReference>
<evidence type="ECO:0000259" key="8">
    <source>
        <dbReference type="Pfam" id="PF07970"/>
    </source>
</evidence>
<feature type="transmembrane region" description="Helical" evidence="6">
    <location>
        <begin position="20"/>
        <end position="43"/>
    </location>
</feature>
<dbReference type="GO" id="GO:0006888">
    <property type="term" value="P:endoplasmic reticulum to Golgi vesicle-mediated transport"/>
    <property type="evidence" value="ECO:0007669"/>
    <property type="project" value="UniProtKB-UniRule"/>
</dbReference>
<feature type="compositionally biased region" description="Low complexity" evidence="7">
    <location>
        <begin position="978"/>
        <end position="994"/>
    </location>
</feature>
<dbReference type="InterPro" id="IPR012936">
    <property type="entry name" value="Erv_C"/>
</dbReference>
<dbReference type="InterPro" id="IPR045888">
    <property type="entry name" value="Erv"/>
</dbReference>
<evidence type="ECO:0000256" key="5">
    <source>
        <dbReference type="ARBA" id="ARBA00023136"/>
    </source>
</evidence>
<keyword evidence="4 6" id="KW-1133">Transmembrane helix</keyword>
<gene>
    <name evidence="10" type="ORF">C8A00DRAFT_45169</name>
</gene>
<evidence type="ECO:0000256" key="1">
    <source>
        <dbReference type="ARBA" id="ARBA00004141"/>
    </source>
</evidence>
<keyword evidence="11" id="KW-1185">Reference proteome</keyword>
<feature type="compositionally biased region" description="Low complexity" evidence="7">
    <location>
        <begin position="731"/>
        <end position="740"/>
    </location>
</feature>
<organism evidence="10 11">
    <name type="scientific">Chaetomidium leptoderma</name>
    <dbReference type="NCBI Taxonomy" id="669021"/>
    <lineage>
        <taxon>Eukaryota</taxon>
        <taxon>Fungi</taxon>
        <taxon>Dikarya</taxon>
        <taxon>Ascomycota</taxon>
        <taxon>Pezizomycotina</taxon>
        <taxon>Sordariomycetes</taxon>
        <taxon>Sordariomycetidae</taxon>
        <taxon>Sordariales</taxon>
        <taxon>Chaetomiaceae</taxon>
        <taxon>Chaetomidium</taxon>
    </lineage>
</organism>
<keyword evidence="6" id="KW-0256">Endoplasmic reticulum</keyword>
<dbReference type="PANTHER" id="PTHR10984:SF25">
    <property type="entry name" value="ENDOPLASMIC RETICULUM-GOLGI INTERMEDIATE COMPARTMENT PROTEIN 3"/>
    <property type="match status" value="1"/>
</dbReference>
<dbReference type="InterPro" id="IPR011990">
    <property type="entry name" value="TPR-like_helical_dom_sf"/>
</dbReference>
<comment type="caution">
    <text evidence="6">Lacks conserved residue(s) required for the propagation of feature annotation.</text>
</comment>
<comment type="function">
    <text evidence="6">Plays a role in transport between endoplasmic reticulum and Golgi.</text>
</comment>
<feature type="region of interest" description="Disordered" evidence="7">
    <location>
        <begin position="662"/>
        <end position="849"/>
    </location>
</feature>
<dbReference type="GO" id="GO:0005789">
    <property type="term" value="C:endoplasmic reticulum membrane"/>
    <property type="evidence" value="ECO:0007669"/>
    <property type="project" value="UniProtKB-SubCell"/>
</dbReference>
<dbReference type="Gene3D" id="1.25.40.10">
    <property type="entry name" value="Tetratricopeptide repeat domain"/>
    <property type="match status" value="1"/>
</dbReference>
<dbReference type="Pfam" id="PF08238">
    <property type="entry name" value="Sel1"/>
    <property type="match status" value="3"/>
</dbReference>
<dbReference type="PANTHER" id="PTHR10984">
    <property type="entry name" value="ENDOPLASMIC RETICULUM-GOLGI INTERMEDIATE COMPARTMENT PROTEIN"/>
    <property type="match status" value="1"/>
</dbReference>